<evidence type="ECO:0000313" key="3">
    <source>
        <dbReference type="Proteomes" id="UP000694005"/>
    </source>
</evidence>
<dbReference type="Proteomes" id="UP000694005">
    <property type="component" value="Chromosome A09"/>
</dbReference>
<feature type="region of interest" description="Disordered" evidence="1">
    <location>
        <begin position="34"/>
        <end position="79"/>
    </location>
</feature>
<protein>
    <submittedName>
        <fullName evidence="2">Uncharacterized protein</fullName>
    </submittedName>
</protein>
<reference evidence="2 3" key="1">
    <citation type="submission" date="2021-07" db="EMBL/GenBank/DDBJ databases">
        <authorList>
            <consortium name="Genoscope - CEA"/>
            <person name="William W."/>
        </authorList>
    </citation>
    <scope>NUCLEOTIDE SEQUENCE [LARGE SCALE GENOMIC DNA]</scope>
</reference>
<proteinExistence type="predicted"/>
<dbReference type="EMBL" id="LS974625">
    <property type="protein sequence ID" value="CAG7861194.1"/>
    <property type="molecule type" value="Genomic_DNA"/>
</dbReference>
<evidence type="ECO:0000256" key="1">
    <source>
        <dbReference type="SAM" id="MobiDB-lite"/>
    </source>
</evidence>
<accession>A0A8D9FXZ4</accession>
<name>A0A8D9FXZ4_BRACM</name>
<evidence type="ECO:0000313" key="2">
    <source>
        <dbReference type="EMBL" id="CAG7861194.1"/>
    </source>
</evidence>
<dbReference type="Gramene" id="A09p16610.2_BraZ1">
    <property type="protein sequence ID" value="A09p16610.2_BraZ1.CDS"/>
    <property type="gene ID" value="A09g16610.2_BraZ1"/>
</dbReference>
<sequence>MSSIALIWYKLPSKELKDLKYVFDTMNDDMVEHKLQGRNNEVENGDECVNRLREDDDGEESKDEQPVAEEEDEIQQEAD</sequence>
<organism evidence="2 3">
    <name type="scientific">Brassica campestris</name>
    <name type="common">Field mustard</name>
    <dbReference type="NCBI Taxonomy" id="3711"/>
    <lineage>
        <taxon>Eukaryota</taxon>
        <taxon>Viridiplantae</taxon>
        <taxon>Streptophyta</taxon>
        <taxon>Embryophyta</taxon>
        <taxon>Tracheophyta</taxon>
        <taxon>Spermatophyta</taxon>
        <taxon>Magnoliopsida</taxon>
        <taxon>eudicotyledons</taxon>
        <taxon>Gunneridae</taxon>
        <taxon>Pentapetalae</taxon>
        <taxon>rosids</taxon>
        <taxon>malvids</taxon>
        <taxon>Brassicales</taxon>
        <taxon>Brassicaceae</taxon>
        <taxon>Brassiceae</taxon>
        <taxon>Brassica</taxon>
    </lineage>
</organism>
<dbReference type="AlphaFoldDB" id="A0A8D9FXZ4"/>
<feature type="compositionally biased region" description="Acidic residues" evidence="1">
    <location>
        <begin position="55"/>
        <end position="79"/>
    </location>
</feature>
<gene>
    <name evidence="2" type="ORF">BRAPAZ1V2_A09P16610.2</name>
</gene>